<gene>
    <name evidence="1" type="ORF">M9H77_26038</name>
</gene>
<comment type="caution">
    <text evidence="1">The sequence shown here is derived from an EMBL/GenBank/DDBJ whole genome shotgun (WGS) entry which is preliminary data.</text>
</comment>
<dbReference type="Proteomes" id="UP001060085">
    <property type="component" value="Linkage Group LG06"/>
</dbReference>
<protein>
    <submittedName>
        <fullName evidence="1">Uncharacterized protein</fullName>
    </submittedName>
</protein>
<name>A0ACC0AAE5_CATRO</name>
<proteinExistence type="predicted"/>
<evidence type="ECO:0000313" key="1">
    <source>
        <dbReference type="EMBL" id="KAI5657245.1"/>
    </source>
</evidence>
<accession>A0ACC0AAE5</accession>
<dbReference type="EMBL" id="CM044706">
    <property type="protein sequence ID" value="KAI5657245.1"/>
    <property type="molecule type" value="Genomic_DNA"/>
</dbReference>
<reference evidence="2" key="1">
    <citation type="journal article" date="2023" name="Nat. Plants">
        <title>Single-cell RNA sequencing provides a high-resolution roadmap for understanding the multicellular compartmentation of specialized metabolism.</title>
        <authorList>
            <person name="Sun S."/>
            <person name="Shen X."/>
            <person name="Li Y."/>
            <person name="Li Y."/>
            <person name="Wang S."/>
            <person name="Li R."/>
            <person name="Zhang H."/>
            <person name="Shen G."/>
            <person name="Guo B."/>
            <person name="Wei J."/>
            <person name="Xu J."/>
            <person name="St-Pierre B."/>
            <person name="Chen S."/>
            <person name="Sun C."/>
        </authorList>
    </citation>
    <scope>NUCLEOTIDE SEQUENCE [LARGE SCALE GENOMIC DNA]</scope>
</reference>
<sequence length="280" mass="31585">MVNIVLTFVMDSSNNRSISNGRNNSFNIMVSASSNTESGMASYLVQLGQMTSLLQCVEEEAYLLSPNQCASTISTEVQPLLLLPKRPTEHQGLHGRASELRIVAYVFGLSVFTVRSNASEQRDDGSSSRNVVNQMSATLVSIDNVNQGHGGSSNPRQIGQNYNPLPFVHLLTSIDTFYEQTIELSSTLVEPNRATVVNNVHNNKSEHDRMRMDIDNLSYETLNEEIFCNPLKRNKYRVNKYMGTPERQKYCCICQDEFVNCQEIGKLDYRHNYHVACIEK</sequence>
<keyword evidence="2" id="KW-1185">Reference proteome</keyword>
<evidence type="ECO:0000313" key="2">
    <source>
        <dbReference type="Proteomes" id="UP001060085"/>
    </source>
</evidence>
<organism evidence="1 2">
    <name type="scientific">Catharanthus roseus</name>
    <name type="common">Madagascar periwinkle</name>
    <name type="synonym">Vinca rosea</name>
    <dbReference type="NCBI Taxonomy" id="4058"/>
    <lineage>
        <taxon>Eukaryota</taxon>
        <taxon>Viridiplantae</taxon>
        <taxon>Streptophyta</taxon>
        <taxon>Embryophyta</taxon>
        <taxon>Tracheophyta</taxon>
        <taxon>Spermatophyta</taxon>
        <taxon>Magnoliopsida</taxon>
        <taxon>eudicotyledons</taxon>
        <taxon>Gunneridae</taxon>
        <taxon>Pentapetalae</taxon>
        <taxon>asterids</taxon>
        <taxon>lamiids</taxon>
        <taxon>Gentianales</taxon>
        <taxon>Apocynaceae</taxon>
        <taxon>Rauvolfioideae</taxon>
        <taxon>Vinceae</taxon>
        <taxon>Catharanthinae</taxon>
        <taxon>Catharanthus</taxon>
    </lineage>
</organism>